<evidence type="ECO:0000313" key="5">
    <source>
        <dbReference type="Proteomes" id="UP000499080"/>
    </source>
</evidence>
<evidence type="ECO:0000313" key="3">
    <source>
        <dbReference type="EMBL" id="GBN99264.1"/>
    </source>
</evidence>
<keyword evidence="5" id="KW-1185">Reference proteome</keyword>
<gene>
    <name evidence="2" type="ORF">AVEN_17177_1</name>
    <name evidence="1" type="ORF">AVEN_197860_1</name>
    <name evidence="3" type="ORF">AVEN_63624_1</name>
    <name evidence="4" type="ORF">AVEN_83302_1</name>
</gene>
<proteinExistence type="predicted"/>
<organism evidence="2 5">
    <name type="scientific">Araneus ventricosus</name>
    <name type="common">Orbweaver spider</name>
    <name type="synonym">Epeira ventricosa</name>
    <dbReference type="NCBI Taxonomy" id="182803"/>
    <lineage>
        <taxon>Eukaryota</taxon>
        <taxon>Metazoa</taxon>
        <taxon>Ecdysozoa</taxon>
        <taxon>Arthropoda</taxon>
        <taxon>Chelicerata</taxon>
        <taxon>Arachnida</taxon>
        <taxon>Araneae</taxon>
        <taxon>Araneomorphae</taxon>
        <taxon>Entelegynae</taxon>
        <taxon>Araneoidea</taxon>
        <taxon>Araneidae</taxon>
        <taxon>Araneus</taxon>
    </lineage>
</organism>
<evidence type="ECO:0000313" key="1">
    <source>
        <dbReference type="EMBL" id="GBN99258.1"/>
    </source>
</evidence>
<reference evidence="2 5" key="1">
    <citation type="journal article" date="2019" name="Sci. Rep.">
        <title>Orb-weaving spider Araneus ventricosus genome elucidates the spidroin gene catalogue.</title>
        <authorList>
            <person name="Kono N."/>
            <person name="Nakamura H."/>
            <person name="Ohtoshi R."/>
            <person name="Moran D.A.P."/>
            <person name="Shinohara A."/>
            <person name="Yoshida Y."/>
            <person name="Fujiwara M."/>
            <person name="Mori M."/>
            <person name="Tomita M."/>
            <person name="Arakawa K."/>
        </authorList>
    </citation>
    <scope>NUCLEOTIDE SEQUENCE [LARGE SCALE GENOMIC DNA]</scope>
</reference>
<protein>
    <submittedName>
        <fullName evidence="2">Uncharacterized protein</fullName>
    </submittedName>
</protein>
<dbReference type="EMBL" id="BGPR01028231">
    <property type="protein sequence ID" value="GBN99264.1"/>
    <property type="molecule type" value="Genomic_DNA"/>
</dbReference>
<comment type="caution">
    <text evidence="2">The sequence shown here is derived from an EMBL/GenBank/DDBJ whole genome shotgun (WGS) entry which is preliminary data.</text>
</comment>
<dbReference type="Proteomes" id="UP000499080">
    <property type="component" value="Unassembled WGS sequence"/>
</dbReference>
<dbReference type="OrthoDB" id="9909311at2759"/>
<dbReference type="EMBL" id="BGPR01028232">
    <property type="protein sequence ID" value="GBN99266.1"/>
    <property type="molecule type" value="Genomic_DNA"/>
</dbReference>
<dbReference type="AlphaFoldDB" id="A0A4Y2THN0"/>
<dbReference type="EMBL" id="BGPR01028228">
    <property type="protein sequence ID" value="GBN99258.1"/>
    <property type="molecule type" value="Genomic_DNA"/>
</dbReference>
<evidence type="ECO:0000313" key="4">
    <source>
        <dbReference type="EMBL" id="GBN99266.1"/>
    </source>
</evidence>
<accession>A0A4Y2THN0</accession>
<evidence type="ECO:0000313" key="2">
    <source>
        <dbReference type="EMBL" id="GBN99263.1"/>
    </source>
</evidence>
<name>A0A4Y2THN0_ARAVE</name>
<dbReference type="EMBL" id="BGPR01028230">
    <property type="protein sequence ID" value="GBN99263.1"/>
    <property type="molecule type" value="Genomic_DNA"/>
</dbReference>
<sequence length="97" mass="11209">MAVVSAINFTTSKLFTTEELIEDKFPALDYHIIFNDEEDVIPPFFKDAMDSIGKLRTYSFCQKNSEKAFNELNLILNDVINTHRQSARQKTVTDFLN</sequence>